<accession>A0A6M3LLA4</accession>
<organism evidence="1">
    <name type="scientific">viral metagenome</name>
    <dbReference type="NCBI Taxonomy" id="1070528"/>
    <lineage>
        <taxon>unclassified sequences</taxon>
        <taxon>metagenomes</taxon>
        <taxon>organismal metagenomes</taxon>
    </lineage>
</organism>
<reference evidence="1" key="1">
    <citation type="submission" date="2020-03" db="EMBL/GenBank/DDBJ databases">
        <title>The deep terrestrial virosphere.</title>
        <authorList>
            <person name="Holmfeldt K."/>
            <person name="Nilsson E."/>
            <person name="Simone D."/>
            <person name="Lopez-Fernandez M."/>
            <person name="Wu X."/>
            <person name="de Brujin I."/>
            <person name="Lundin D."/>
            <person name="Andersson A."/>
            <person name="Bertilsson S."/>
            <person name="Dopson M."/>
        </authorList>
    </citation>
    <scope>NUCLEOTIDE SEQUENCE</scope>
    <source>
        <strain evidence="1">MM415B03992</strain>
    </source>
</reference>
<protein>
    <submittedName>
        <fullName evidence="1">Uncharacterized protein</fullName>
    </submittedName>
</protein>
<evidence type="ECO:0000313" key="1">
    <source>
        <dbReference type="EMBL" id="QJA94124.1"/>
    </source>
</evidence>
<dbReference type="EMBL" id="MT143205">
    <property type="protein sequence ID" value="QJA94124.1"/>
    <property type="molecule type" value="Genomic_DNA"/>
</dbReference>
<proteinExistence type="predicted"/>
<sequence length="79" mass="9289">MNEFKRFYVYEGSRPVGIHEGADQMTVDKINRLATYHKKRGQYMLLTPIRPGDFDFDPVSGRKLGRIDNYVYPEFKKEG</sequence>
<name>A0A6M3LLA4_9ZZZZ</name>
<dbReference type="AlphaFoldDB" id="A0A6M3LLA4"/>
<gene>
    <name evidence="1" type="ORF">MM415B03992_0008</name>
</gene>